<reference evidence="3" key="1">
    <citation type="journal article" date="2019" name="Int. J. Syst. Evol. Microbiol.">
        <title>The Global Catalogue of Microorganisms (GCM) 10K type strain sequencing project: providing services to taxonomists for standard genome sequencing and annotation.</title>
        <authorList>
            <consortium name="The Broad Institute Genomics Platform"/>
            <consortium name="The Broad Institute Genome Sequencing Center for Infectious Disease"/>
            <person name="Wu L."/>
            <person name="Ma J."/>
        </authorList>
    </citation>
    <scope>NUCLEOTIDE SEQUENCE [LARGE SCALE GENOMIC DNA]</scope>
    <source>
        <strain evidence="3">JCM 17759</strain>
    </source>
</reference>
<dbReference type="Proteomes" id="UP001500840">
    <property type="component" value="Unassembled WGS sequence"/>
</dbReference>
<evidence type="ECO:0000259" key="1">
    <source>
        <dbReference type="Pfam" id="PF13302"/>
    </source>
</evidence>
<keyword evidence="3" id="KW-1185">Reference proteome</keyword>
<gene>
    <name evidence="2" type="ORF">GCM10023156_57530</name>
</gene>
<evidence type="ECO:0000313" key="3">
    <source>
        <dbReference type="Proteomes" id="UP001500840"/>
    </source>
</evidence>
<dbReference type="InterPro" id="IPR000182">
    <property type="entry name" value="GNAT_dom"/>
</dbReference>
<name>A0ABP8NHV5_9BACT</name>
<dbReference type="SUPFAM" id="SSF55729">
    <property type="entry name" value="Acyl-CoA N-acyltransferases (Nat)"/>
    <property type="match status" value="1"/>
</dbReference>
<dbReference type="EMBL" id="BAABGA010000090">
    <property type="protein sequence ID" value="GAA4467538.1"/>
    <property type="molecule type" value="Genomic_DNA"/>
</dbReference>
<dbReference type="InterPro" id="IPR016181">
    <property type="entry name" value="Acyl_CoA_acyltransferase"/>
</dbReference>
<dbReference type="Pfam" id="PF13302">
    <property type="entry name" value="Acetyltransf_3"/>
    <property type="match status" value="1"/>
</dbReference>
<sequence>MSPNSTRIPGTSLQLCGLTQRFNSKKVRERITACCNETTIYDRLFRERLAGRSYTSDDARDFIQWAAAGWSSHRYYVFIANDPDGLPCASCDLKTATRTDDEIGYWRSQRVEGSMAMIVRQVLSLALENGFNGFHARVARDNLGSIAVLERLGFVLSDRHDVNGRLVFTRRARESQST</sequence>
<protein>
    <recommendedName>
        <fullName evidence="1">N-acetyltransferase domain-containing protein</fullName>
    </recommendedName>
</protein>
<accession>A0ABP8NHV5</accession>
<dbReference type="RefSeq" id="WP_345327147.1">
    <property type="nucleotide sequence ID" value="NZ_BAABGA010000090.1"/>
</dbReference>
<dbReference type="Gene3D" id="3.40.630.30">
    <property type="match status" value="1"/>
</dbReference>
<evidence type="ECO:0000313" key="2">
    <source>
        <dbReference type="EMBL" id="GAA4467538.1"/>
    </source>
</evidence>
<proteinExistence type="predicted"/>
<organism evidence="2 3">
    <name type="scientific">Novipirellula rosea</name>
    <dbReference type="NCBI Taxonomy" id="1031540"/>
    <lineage>
        <taxon>Bacteria</taxon>
        <taxon>Pseudomonadati</taxon>
        <taxon>Planctomycetota</taxon>
        <taxon>Planctomycetia</taxon>
        <taxon>Pirellulales</taxon>
        <taxon>Pirellulaceae</taxon>
        <taxon>Novipirellula</taxon>
    </lineage>
</organism>
<feature type="domain" description="N-acetyltransferase" evidence="1">
    <location>
        <begin position="50"/>
        <end position="155"/>
    </location>
</feature>
<comment type="caution">
    <text evidence="2">The sequence shown here is derived from an EMBL/GenBank/DDBJ whole genome shotgun (WGS) entry which is preliminary data.</text>
</comment>